<dbReference type="PANTHER" id="PTHR15346">
    <property type="entry name" value="DYNACTIN SUBUNIT"/>
    <property type="match status" value="1"/>
</dbReference>
<keyword evidence="4" id="KW-0243">Dynein</keyword>
<dbReference type="InterPro" id="IPR028133">
    <property type="entry name" value="Dynamitin"/>
</dbReference>
<keyword evidence="5" id="KW-0175">Coiled coil</keyword>
<reference evidence="7" key="1">
    <citation type="submission" date="2022-01" db="EMBL/GenBank/DDBJ databases">
        <authorList>
            <person name="King R."/>
        </authorList>
    </citation>
    <scope>NUCLEOTIDE SEQUENCE</scope>
</reference>
<evidence type="ECO:0000256" key="6">
    <source>
        <dbReference type="SAM" id="MobiDB-lite"/>
    </source>
</evidence>
<comment type="similarity">
    <text evidence="2">Belongs to the dynactin subunit 2 family.</text>
</comment>
<dbReference type="GO" id="GO:0030286">
    <property type="term" value="C:dynein complex"/>
    <property type="evidence" value="ECO:0007669"/>
    <property type="project" value="UniProtKB-KW"/>
</dbReference>
<evidence type="ECO:0000256" key="2">
    <source>
        <dbReference type="ARBA" id="ARBA00006176"/>
    </source>
</evidence>
<feature type="coiled-coil region" evidence="5">
    <location>
        <begin position="95"/>
        <end position="122"/>
    </location>
</feature>
<keyword evidence="8" id="KW-1185">Reference proteome</keyword>
<protein>
    <recommendedName>
        <fullName evidence="9">Dynactin subunit 2</fullName>
    </recommendedName>
</protein>
<dbReference type="OrthoDB" id="4977at2759"/>
<name>A0A9P0CDM1_9CUCU</name>
<dbReference type="EMBL" id="OV651813">
    <property type="protein sequence ID" value="CAH1099331.1"/>
    <property type="molecule type" value="Genomic_DNA"/>
</dbReference>
<keyword evidence="3" id="KW-0963">Cytoplasm</keyword>
<evidence type="ECO:0000256" key="1">
    <source>
        <dbReference type="ARBA" id="ARBA00004496"/>
    </source>
</evidence>
<evidence type="ECO:0008006" key="9">
    <source>
        <dbReference type="Google" id="ProtNLM"/>
    </source>
</evidence>
<evidence type="ECO:0000256" key="5">
    <source>
        <dbReference type="SAM" id="Coils"/>
    </source>
</evidence>
<evidence type="ECO:0000256" key="3">
    <source>
        <dbReference type="ARBA" id="ARBA00022490"/>
    </source>
</evidence>
<dbReference type="GO" id="GO:0005869">
    <property type="term" value="C:dynactin complex"/>
    <property type="evidence" value="ECO:0007669"/>
    <property type="project" value="InterPro"/>
</dbReference>
<feature type="compositionally biased region" description="Acidic residues" evidence="6">
    <location>
        <begin position="18"/>
        <end position="27"/>
    </location>
</feature>
<feature type="region of interest" description="Disordered" evidence="6">
    <location>
        <begin position="1"/>
        <end position="34"/>
    </location>
</feature>
<dbReference type="GO" id="GO:0005737">
    <property type="term" value="C:cytoplasm"/>
    <property type="evidence" value="ECO:0007669"/>
    <property type="project" value="UniProtKB-SubCell"/>
</dbReference>
<dbReference type="AlphaFoldDB" id="A0A9P0CDM1"/>
<evidence type="ECO:0000256" key="4">
    <source>
        <dbReference type="ARBA" id="ARBA00023017"/>
    </source>
</evidence>
<evidence type="ECO:0000313" key="7">
    <source>
        <dbReference type="EMBL" id="CAH1099331.1"/>
    </source>
</evidence>
<organism evidence="7 8">
    <name type="scientific">Psylliodes chrysocephalus</name>
    <dbReference type="NCBI Taxonomy" id="3402493"/>
    <lineage>
        <taxon>Eukaryota</taxon>
        <taxon>Metazoa</taxon>
        <taxon>Ecdysozoa</taxon>
        <taxon>Arthropoda</taxon>
        <taxon>Hexapoda</taxon>
        <taxon>Insecta</taxon>
        <taxon>Pterygota</taxon>
        <taxon>Neoptera</taxon>
        <taxon>Endopterygota</taxon>
        <taxon>Coleoptera</taxon>
        <taxon>Polyphaga</taxon>
        <taxon>Cucujiformia</taxon>
        <taxon>Chrysomeloidea</taxon>
        <taxon>Chrysomelidae</taxon>
        <taxon>Galerucinae</taxon>
        <taxon>Alticini</taxon>
        <taxon>Psylliodes</taxon>
    </lineage>
</organism>
<dbReference type="Proteomes" id="UP001153636">
    <property type="component" value="Chromosome 1"/>
</dbReference>
<dbReference type="GO" id="GO:0007017">
    <property type="term" value="P:microtubule-based process"/>
    <property type="evidence" value="ECO:0007669"/>
    <property type="project" value="InterPro"/>
</dbReference>
<gene>
    <name evidence="7" type="ORF">PSYICH_LOCUS235</name>
</gene>
<accession>A0A9P0CDM1</accession>
<dbReference type="Pfam" id="PF04912">
    <property type="entry name" value="Dynamitin"/>
    <property type="match status" value="1"/>
</dbReference>
<evidence type="ECO:0000313" key="8">
    <source>
        <dbReference type="Proteomes" id="UP001153636"/>
    </source>
</evidence>
<comment type="subcellular location">
    <subcellularLocation>
        <location evidence="1">Cytoplasm</location>
    </subcellularLocation>
</comment>
<sequence>MANPKYADLPGIAHDEPDVYETSDLPESDQSTDFFEEENDPIERIHLSTDEAFNKFKGKYLDSENVDFSTRLAKRSRTGYDARSWEWELVGSGENETLIQRYNRLLCEMKEVLEEVNKFKNVKKDEGDNCLLSSQKIEQALKQLADLKLEDTLGEEIMQKISDPQGAQLKTLLSQLEQFKSSINDQPESEEETGGSGIVYQFNYRPEHARLAQTTRVADLESRLHKLEAVIGEPSEKLARLTAGTVKGSLYEVAEQLSATASLLDSSQLDHIEGRLGALAQKLESISEKKKEVQKDDEKDEIILELYEMVKNTEGVSKLLPQTIARLKALEQLHNKAADFAKTLTHIELTQAEMAGYVQNNKMLLQGVQESFAVNLNEMNSTVTCLNTRIKALENK</sequence>
<proteinExistence type="inferred from homology"/>